<organism evidence="2 3">
    <name type="scientific">Sphaerisporangium rhizosphaerae</name>
    <dbReference type="NCBI Taxonomy" id="2269375"/>
    <lineage>
        <taxon>Bacteria</taxon>
        <taxon>Bacillati</taxon>
        <taxon>Actinomycetota</taxon>
        <taxon>Actinomycetes</taxon>
        <taxon>Streptosporangiales</taxon>
        <taxon>Streptosporangiaceae</taxon>
        <taxon>Sphaerisporangium</taxon>
    </lineage>
</organism>
<comment type="caution">
    <text evidence="2">The sequence shown here is derived from an EMBL/GenBank/DDBJ whole genome shotgun (WGS) entry which is preliminary data.</text>
</comment>
<evidence type="ECO:0000256" key="1">
    <source>
        <dbReference type="SAM" id="MobiDB-lite"/>
    </source>
</evidence>
<name>A0ABW2PB51_9ACTN</name>
<feature type="region of interest" description="Disordered" evidence="1">
    <location>
        <begin position="1"/>
        <end position="45"/>
    </location>
</feature>
<evidence type="ECO:0000313" key="3">
    <source>
        <dbReference type="Proteomes" id="UP001596496"/>
    </source>
</evidence>
<sequence>MTVVKPRKSPQSGTREHQHRAAASTERHHGPATGHASGRKDAEERAALTLFDQAKKLDQVASSTHEADTRDKVREVVSDLLSHAEPVRVTTASKILKLDSKTVRAWAKQGVLTTAQDKPRLMLEAERLYAVATLVHDLRKAGRSRHLLDAVWNRLQDEEFLESDELAESLDQMRLGQGRPWREVRSTLHSTEPEHLADED</sequence>
<evidence type="ECO:0008006" key="4">
    <source>
        <dbReference type="Google" id="ProtNLM"/>
    </source>
</evidence>
<keyword evidence="3" id="KW-1185">Reference proteome</keyword>
<proteinExistence type="predicted"/>
<reference evidence="3" key="1">
    <citation type="journal article" date="2019" name="Int. J. Syst. Evol. Microbiol.">
        <title>The Global Catalogue of Microorganisms (GCM) 10K type strain sequencing project: providing services to taxonomists for standard genome sequencing and annotation.</title>
        <authorList>
            <consortium name="The Broad Institute Genomics Platform"/>
            <consortium name="The Broad Institute Genome Sequencing Center for Infectious Disease"/>
            <person name="Wu L."/>
            <person name="Ma J."/>
        </authorList>
    </citation>
    <scope>NUCLEOTIDE SEQUENCE [LARGE SCALE GENOMIC DNA]</scope>
    <source>
        <strain evidence="3">CECT 7649</strain>
    </source>
</reference>
<dbReference type="Proteomes" id="UP001596496">
    <property type="component" value="Unassembled WGS sequence"/>
</dbReference>
<protein>
    <recommendedName>
        <fullName evidence="4">DNA-binding protein</fullName>
    </recommendedName>
</protein>
<gene>
    <name evidence="2" type="ORF">ACFQSB_23605</name>
</gene>
<dbReference type="EMBL" id="JBHTCG010000016">
    <property type="protein sequence ID" value="MFC7385215.1"/>
    <property type="molecule type" value="Genomic_DNA"/>
</dbReference>
<dbReference type="RefSeq" id="WP_380829126.1">
    <property type="nucleotide sequence ID" value="NZ_JBHTCG010000016.1"/>
</dbReference>
<accession>A0ABW2PB51</accession>
<evidence type="ECO:0000313" key="2">
    <source>
        <dbReference type="EMBL" id="MFC7385215.1"/>
    </source>
</evidence>